<keyword evidence="2" id="KW-0285">Flavoprotein</keyword>
<evidence type="ECO:0000313" key="6">
    <source>
        <dbReference type="EMBL" id="SFF90360.1"/>
    </source>
</evidence>
<dbReference type="Proteomes" id="UP000198589">
    <property type="component" value="Unassembled WGS sequence"/>
</dbReference>
<comment type="similarity">
    <text evidence="1">Belongs to the bacterial luciferase oxidoreductase family.</text>
</comment>
<dbReference type="PANTHER" id="PTHR30137">
    <property type="entry name" value="LUCIFERASE-LIKE MONOOXYGENASE"/>
    <property type="match status" value="1"/>
</dbReference>
<evidence type="ECO:0000259" key="5">
    <source>
        <dbReference type="Pfam" id="PF00296"/>
    </source>
</evidence>
<dbReference type="Pfam" id="PF00296">
    <property type="entry name" value="Bac_luciferase"/>
    <property type="match status" value="1"/>
</dbReference>
<protein>
    <submittedName>
        <fullName evidence="6">Flavin-dependent oxidoreductase, luciferase family (Includes alkanesulfonate monooxygenase SsuD and methylene tetrahydromethanopterin reductase)</fullName>
    </submittedName>
</protein>
<feature type="domain" description="Luciferase-like" evidence="5">
    <location>
        <begin position="28"/>
        <end position="360"/>
    </location>
</feature>
<evidence type="ECO:0000256" key="3">
    <source>
        <dbReference type="ARBA" id="ARBA00023002"/>
    </source>
</evidence>
<evidence type="ECO:0000256" key="2">
    <source>
        <dbReference type="ARBA" id="ARBA00022630"/>
    </source>
</evidence>
<dbReference type="InterPro" id="IPR036661">
    <property type="entry name" value="Luciferase-like_sf"/>
</dbReference>
<gene>
    <name evidence="6" type="ORF">SAMN05216574_1324</name>
</gene>
<evidence type="ECO:0000256" key="1">
    <source>
        <dbReference type="ARBA" id="ARBA00010426"/>
    </source>
</evidence>
<sequence length="425" mass="47776">MRLGSFLLPSAAATPAEFRKGYAGANPNYYQRALFENSQIIKQMDDLGFDFVAFSEHHFHLEGLEMSNNPILLGAWAAGITSRLRIGQMASVLPSRNPILVAEDLAMLDHFSGGRMFAGFARGYQSRHVMTVGQKNNAFATFATDPDYAAHDKVNRELFEESYEIIRGLWENREYSFEGKHWNVPPAGISWEHPGTQKMAPSTVDADGMLRKIGIAPNTLQDPSTIELMVPFTLSPNTIRWAAQEAAWPIIFSPIKEIVDSCLDAYHEEALKRDPNIKRGENVGHFREIVVAETDEEAFEIGSNALGFIWPEWHDFFGFNEALRYPGEEGPIPNNYRAMVDRGYSLTGSVDTVARKLEQVIEDFDTDLLVLWQGIGPASIDKMLASNELLVDKVLPKLGITLEQFKPTLRPEFQTPIWDETPPVR</sequence>
<reference evidence="7" key="1">
    <citation type="submission" date="2016-10" db="EMBL/GenBank/DDBJ databases">
        <authorList>
            <person name="Varghese N."/>
            <person name="Submissions S."/>
        </authorList>
    </citation>
    <scope>NUCLEOTIDE SEQUENCE [LARGE SCALE GENOMIC DNA]</scope>
    <source>
        <strain evidence="7">DSM 46838</strain>
    </source>
</reference>
<dbReference type="GO" id="GO:0004497">
    <property type="term" value="F:monooxygenase activity"/>
    <property type="evidence" value="ECO:0007669"/>
    <property type="project" value="UniProtKB-KW"/>
</dbReference>
<keyword evidence="7" id="KW-1185">Reference proteome</keyword>
<evidence type="ECO:0000256" key="4">
    <source>
        <dbReference type="ARBA" id="ARBA00023033"/>
    </source>
</evidence>
<dbReference type="GO" id="GO:0016705">
    <property type="term" value="F:oxidoreductase activity, acting on paired donors, with incorporation or reduction of molecular oxygen"/>
    <property type="evidence" value="ECO:0007669"/>
    <property type="project" value="InterPro"/>
</dbReference>
<dbReference type="Gene3D" id="3.20.20.30">
    <property type="entry name" value="Luciferase-like domain"/>
    <property type="match status" value="1"/>
</dbReference>
<keyword evidence="3" id="KW-0560">Oxidoreductase</keyword>
<dbReference type="PANTHER" id="PTHR30137:SF16">
    <property type="entry name" value="BLL0895 PROTEIN"/>
    <property type="match status" value="1"/>
</dbReference>
<organism evidence="6 7">
    <name type="scientific">Blastococcus tunisiensis</name>
    <dbReference type="NCBI Taxonomy" id="1798228"/>
    <lineage>
        <taxon>Bacteria</taxon>
        <taxon>Bacillati</taxon>
        <taxon>Actinomycetota</taxon>
        <taxon>Actinomycetes</taxon>
        <taxon>Geodermatophilales</taxon>
        <taxon>Geodermatophilaceae</taxon>
        <taxon>Blastococcus</taxon>
    </lineage>
</organism>
<dbReference type="STRING" id="1798228.SAMN05216574_1324"/>
<evidence type="ECO:0000313" key="7">
    <source>
        <dbReference type="Proteomes" id="UP000198589"/>
    </source>
</evidence>
<keyword evidence="4 6" id="KW-0503">Monooxygenase</keyword>
<dbReference type="EMBL" id="FOND01000032">
    <property type="protein sequence ID" value="SFF90360.1"/>
    <property type="molecule type" value="Genomic_DNA"/>
</dbReference>
<dbReference type="GO" id="GO:0005829">
    <property type="term" value="C:cytosol"/>
    <property type="evidence" value="ECO:0007669"/>
    <property type="project" value="TreeGrafter"/>
</dbReference>
<dbReference type="OrthoDB" id="5478077at2"/>
<proteinExistence type="inferred from homology"/>
<name>A0A1I2MHI0_9ACTN</name>
<accession>A0A1I2MHI0</accession>
<dbReference type="InterPro" id="IPR011251">
    <property type="entry name" value="Luciferase-like_dom"/>
</dbReference>
<dbReference type="InterPro" id="IPR050766">
    <property type="entry name" value="Bact_Lucif_Oxidored"/>
</dbReference>
<dbReference type="SUPFAM" id="SSF51679">
    <property type="entry name" value="Bacterial luciferase-like"/>
    <property type="match status" value="1"/>
</dbReference>
<dbReference type="RefSeq" id="WP_092203816.1">
    <property type="nucleotide sequence ID" value="NZ_FOND01000032.1"/>
</dbReference>
<dbReference type="AlphaFoldDB" id="A0A1I2MHI0"/>